<feature type="compositionally biased region" description="Basic and acidic residues" evidence="7">
    <location>
        <begin position="127"/>
        <end position="152"/>
    </location>
</feature>
<protein>
    <submittedName>
        <fullName evidence="9">rRNA biogenesis protein rrp36</fullName>
    </submittedName>
</protein>
<sequence length="166" mass="18714">MFSYLSLSSLSTYNHINMESAQENEDCHSSESGWTMYIGSPAHDDDDDDDDGNTSKSIDEEDEEDEGDDEDGSGNNKNKNGHQEDEETDDSMASDASSGPSYYRELNVPRGGECSSRHKKASQVQEEVSKRSRGDERRRPAKEEADRSETGSKVRKNWKFQMGKRK</sequence>
<reference evidence="8" key="1">
    <citation type="journal article" date="2020" name="Plant Biotechnol. J.">
        <title>The pomegranate (Punica granatum L.) draft genome dissects genetic divergence between soft- and hard-seeded cultivars.</title>
        <authorList>
            <person name="Luo X."/>
            <person name="Li H."/>
            <person name="Wu Z."/>
            <person name="Yao W."/>
            <person name="Zhao P."/>
            <person name="Cao D."/>
            <person name="Yu H."/>
            <person name="Li K."/>
            <person name="Poudel K."/>
            <person name="Zhao D."/>
            <person name="Zhang F."/>
            <person name="Xia X."/>
            <person name="Chen L."/>
            <person name="Wang Q."/>
            <person name="Jing D."/>
            <person name="Cao S."/>
        </authorList>
    </citation>
    <scope>NUCLEOTIDE SEQUENCE [LARGE SCALE GENOMIC DNA]</scope>
    <source>
        <strain evidence="8">cv. Tunisia</strain>
    </source>
</reference>
<organism evidence="8 9">
    <name type="scientific">Punica granatum</name>
    <name type="common">Pomegranate</name>
    <dbReference type="NCBI Taxonomy" id="22663"/>
    <lineage>
        <taxon>Eukaryota</taxon>
        <taxon>Viridiplantae</taxon>
        <taxon>Streptophyta</taxon>
        <taxon>Embryophyta</taxon>
        <taxon>Tracheophyta</taxon>
        <taxon>Spermatophyta</taxon>
        <taxon>Magnoliopsida</taxon>
        <taxon>eudicotyledons</taxon>
        <taxon>Gunneridae</taxon>
        <taxon>Pentapetalae</taxon>
        <taxon>rosids</taxon>
        <taxon>malvids</taxon>
        <taxon>Myrtales</taxon>
        <taxon>Lythraceae</taxon>
        <taxon>Punica</taxon>
    </lineage>
</organism>
<evidence type="ECO:0000256" key="7">
    <source>
        <dbReference type="SAM" id="MobiDB-lite"/>
    </source>
</evidence>
<dbReference type="GeneID" id="116214990"/>
<dbReference type="Proteomes" id="UP000515151">
    <property type="component" value="Chromosome 7"/>
</dbReference>
<proteinExistence type="inferred from homology"/>
<evidence type="ECO:0000313" key="9">
    <source>
        <dbReference type="RefSeq" id="XP_031406397.1"/>
    </source>
</evidence>
<dbReference type="AlphaFoldDB" id="A0A6P8E8R2"/>
<keyword evidence="3" id="KW-0203">Cytokinin biosynthesis</keyword>
<dbReference type="RefSeq" id="XP_031406397.1">
    <property type="nucleotide sequence ID" value="XM_031550537.1"/>
</dbReference>
<dbReference type="GO" id="GO:0005737">
    <property type="term" value="C:cytoplasm"/>
    <property type="evidence" value="ECO:0007669"/>
    <property type="project" value="UniProtKB-SubCell"/>
</dbReference>
<evidence type="ECO:0000256" key="2">
    <source>
        <dbReference type="ARBA" id="ARBA00022490"/>
    </source>
</evidence>
<reference evidence="9" key="2">
    <citation type="submission" date="2025-08" db="UniProtKB">
        <authorList>
            <consortium name="RefSeq"/>
        </authorList>
    </citation>
    <scope>IDENTIFICATION</scope>
    <source>
        <tissue evidence="9">Leaf</tissue>
    </source>
</reference>
<dbReference type="InterPro" id="IPR044670">
    <property type="entry name" value="SOFL"/>
</dbReference>
<gene>
    <name evidence="9" type="primary">LOC116214990</name>
</gene>
<keyword evidence="5" id="KW-0539">Nucleus</keyword>
<keyword evidence="8" id="KW-1185">Reference proteome</keyword>
<evidence type="ECO:0000256" key="5">
    <source>
        <dbReference type="ARBA" id="ARBA00023242"/>
    </source>
</evidence>
<comment type="subcellular location">
    <subcellularLocation>
        <location evidence="1">Cytoplasm</location>
    </subcellularLocation>
</comment>
<dbReference type="PANTHER" id="PTHR33347">
    <property type="entry name" value="OSJNBA0091C07.3 PROTEIN"/>
    <property type="match status" value="1"/>
</dbReference>
<feature type="compositionally biased region" description="Basic residues" evidence="7">
    <location>
        <begin position="153"/>
        <end position="166"/>
    </location>
</feature>
<keyword evidence="4" id="KW-0932">Cytokinin signaling pathway</keyword>
<feature type="compositionally biased region" description="Acidic residues" evidence="7">
    <location>
        <begin position="59"/>
        <end position="72"/>
    </location>
</feature>
<accession>A0A6P8E8R2</accession>
<dbReference type="OrthoDB" id="1750100at2759"/>
<evidence type="ECO:0000256" key="6">
    <source>
        <dbReference type="ARBA" id="ARBA00024199"/>
    </source>
</evidence>
<evidence type="ECO:0000256" key="4">
    <source>
        <dbReference type="ARBA" id="ARBA00022864"/>
    </source>
</evidence>
<evidence type="ECO:0000313" key="8">
    <source>
        <dbReference type="Proteomes" id="UP000515151"/>
    </source>
</evidence>
<evidence type="ECO:0000256" key="3">
    <source>
        <dbReference type="ARBA" id="ARBA00022712"/>
    </source>
</evidence>
<evidence type="ECO:0000256" key="1">
    <source>
        <dbReference type="ARBA" id="ARBA00004496"/>
    </source>
</evidence>
<dbReference type="PANTHER" id="PTHR33347:SF31">
    <property type="entry name" value="PROTEIN SOB FIVE-LIKE 1"/>
    <property type="match status" value="1"/>
</dbReference>
<comment type="similarity">
    <text evidence="6">Belongs to the SOFL plant protein family.</text>
</comment>
<name>A0A6P8E8R2_PUNGR</name>
<feature type="region of interest" description="Disordered" evidence="7">
    <location>
        <begin position="20"/>
        <end position="166"/>
    </location>
</feature>
<keyword evidence="2" id="KW-0963">Cytoplasm</keyword>
<dbReference type="GO" id="GO:0009691">
    <property type="term" value="P:cytokinin biosynthetic process"/>
    <property type="evidence" value="ECO:0007669"/>
    <property type="project" value="UniProtKB-KW"/>
</dbReference>
<dbReference type="GO" id="GO:0009736">
    <property type="term" value="P:cytokinin-activated signaling pathway"/>
    <property type="evidence" value="ECO:0007669"/>
    <property type="project" value="UniProtKB-KW"/>
</dbReference>